<evidence type="ECO:0000313" key="3">
    <source>
        <dbReference type="Proteomes" id="UP000315914"/>
    </source>
</evidence>
<reference evidence="2 3" key="1">
    <citation type="submission" date="2019-06" db="EMBL/GenBank/DDBJ databases">
        <title>Genomic Encyclopedia of Type Strains, Phase IV (KMG-V): Genome sequencing to study the core and pangenomes of soil and plant-associated prokaryotes.</title>
        <authorList>
            <person name="Whitman W."/>
        </authorList>
    </citation>
    <scope>NUCLEOTIDE SEQUENCE [LARGE SCALE GENOMIC DNA]</scope>
    <source>
        <strain evidence="2 3">BR 10556</strain>
    </source>
</reference>
<dbReference type="Proteomes" id="UP000315914">
    <property type="component" value="Unassembled WGS sequence"/>
</dbReference>
<evidence type="ECO:0000256" key="1">
    <source>
        <dbReference type="SAM" id="MobiDB-lite"/>
    </source>
</evidence>
<comment type="caution">
    <text evidence="2">The sequence shown here is derived from an EMBL/GenBank/DDBJ whole genome shotgun (WGS) entry which is preliminary data.</text>
</comment>
<dbReference type="AlphaFoldDB" id="A0A560HWB2"/>
<keyword evidence="3" id="KW-1185">Reference proteome</keyword>
<sequence>MPHPRPRLTKQQHRRITVSNVDEMQGAAKEMTGEQCCRTRKTLCSEERGPPVLATSVRREPRGGAANGPRLNAPDGLAVSHRQRLRVGSSQGEADFSTTNRVRLTYAARSPLWLIRLALPAFPAGFDLAGFPAARHPISYRAVRSNLVAAIDLFLLVPTVQLPCPWDRSVLSQIRTTTPSQSPLSE</sequence>
<organism evidence="2 3">
    <name type="scientific">Bradyrhizobium sacchari</name>
    <dbReference type="NCBI Taxonomy" id="1399419"/>
    <lineage>
        <taxon>Bacteria</taxon>
        <taxon>Pseudomonadati</taxon>
        <taxon>Pseudomonadota</taxon>
        <taxon>Alphaproteobacteria</taxon>
        <taxon>Hyphomicrobiales</taxon>
        <taxon>Nitrobacteraceae</taxon>
        <taxon>Bradyrhizobium</taxon>
    </lineage>
</organism>
<dbReference type="EMBL" id="VITW01000011">
    <property type="protein sequence ID" value="TWB68523.1"/>
    <property type="molecule type" value="Genomic_DNA"/>
</dbReference>
<protein>
    <submittedName>
        <fullName evidence="2">Uncharacterized protein</fullName>
    </submittedName>
</protein>
<evidence type="ECO:0000313" key="2">
    <source>
        <dbReference type="EMBL" id="TWB68523.1"/>
    </source>
</evidence>
<gene>
    <name evidence="2" type="ORF">FBZ95_11181</name>
</gene>
<proteinExistence type="predicted"/>
<feature type="region of interest" description="Disordered" evidence="1">
    <location>
        <begin position="48"/>
        <end position="75"/>
    </location>
</feature>
<name>A0A560HWB2_9BRAD</name>
<accession>A0A560HWB2</accession>